<proteinExistence type="inferred from homology"/>
<accession>A0A290Z462</accession>
<name>A0A290Z462_9PSEU</name>
<dbReference type="SUPFAM" id="SSF54913">
    <property type="entry name" value="GlnB-like"/>
    <property type="match status" value="1"/>
</dbReference>
<evidence type="ECO:0000313" key="2">
    <source>
        <dbReference type="EMBL" id="ATE53774.1"/>
    </source>
</evidence>
<dbReference type="EMBL" id="CP023445">
    <property type="protein sequence ID" value="ATE53774.1"/>
    <property type="molecule type" value="Genomic_DNA"/>
</dbReference>
<evidence type="ECO:0000313" key="3">
    <source>
        <dbReference type="Proteomes" id="UP000218505"/>
    </source>
</evidence>
<keyword evidence="3" id="KW-1185">Reference proteome</keyword>
<gene>
    <name evidence="2" type="ORF">CNX65_11105</name>
</gene>
<dbReference type="Gene3D" id="3.30.70.120">
    <property type="match status" value="1"/>
</dbReference>
<dbReference type="KEGG" id="apre:CNX65_11105"/>
<dbReference type="GO" id="GO:0005507">
    <property type="term" value="F:copper ion binding"/>
    <property type="evidence" value="ECO:0007669"/>
    <property type="project" value="TreeGrafter"/>
</dbReference>
<dbReference type="InterPro" id="IPR011322">
    <property type="entry name" value="N-reg_PII-like_a/b"/>
</dbReference>
<evidence type="ECO:0000256" key="1">
    <source>
        <dbReference type="ARBA" id="ARBA00010169"/>
    </source>
</evidence>
<dbReference type="PANTHER" id="PTHR23419">
    <property type="entry name" value="DIVALENT CATION TOLERANCE CUTA-RELATED"/>
    <property type="match status" value="1"/>
</dbReference>
<protein>
    <submittedName>
        <fullName evidence="2">Divalent-cation tolerance protein CutA</fullName>
    </submittedName>
</protein>
<dbReference type="GO" id="GO:0010038">
    <property type="term" value="P:response to metal ion"/>
    <property type="evidence" value="ECO:0007669"/>
    <property type="project" value="InterPro"/>
</dbReference>
<reference evidence="2" key="1">
    <citation type="submission" date="2017-09" db="EMBL/GenBank/DDBJ databases">
        <title>Complete Genome Sequence of ansamitocin-producing Bacterium Actinosynnema pretiosum X47.</title>
        <authorList>
            <person name="Cao G."/>
            <person name="Zong G."/>
            <person name="Zhong C."/>
            <person name="Fu J."/>
        </authorList>
    </citation>
    <scope>NUCLEOTIDE SEQUENCE [LARGE SCALE GENOMIC DNA]</scope>
    <source>
        <strain evidence="2">X47</strain>
    </source>
</reference>
<comment type="similarity">
    <text evidence="1">Belongs to the CutA family.</text>
</comment>
<sequence length="102" mass="11452">MVVLTTTDSEDVAAELASGLVAAGLAACVQIGGPVRSLYRWEGEVKDEREWQLWIKTTYERLPEVNRHIEREHPYEVPEVLALPVLAGSEAYLDWVSDQTAR</sequence>
<dbReference type="AlphaFoldDB" id="A0A290Z462"/>
<dbReference type="InterPro" id="IPR015867">
    <property type="entry name" value="N-reg_PII/ATP_PRibTrfase_C"/>
</dbReference>
<dbReference type="InterPro" id="IPR004323">
    <property type="entry name" value="Ion_tolerance_CutA"/>
</dbReference>
<dbReference type="Pfam" id="PF03091">
    <property type="entry name" value="CutA1"/>
    <property type="match status" value="1"/>
</dbReference>
<dbReference type="PANTHER" id="PTHR23419:SF8">
    <property type="entry name" value="FI09726P"/>
    <property type="match status" value="1"/>
</dbReference>
<dbReference type="Proteomes" id="UP000218505">
    <property type="component" value="Chromosome"/>
</dbReference>
<organism evidence="2 3">
    <name type="scientific">Actinosynnema pretiosum</name>
    <dbReference type="NCBI Taxonomy" id="42197"/>
    <lineage>
        <taxon>Bacteria</taxon>
        <taxon>Bacillati</taxon>
        <taxon>Actinomycetota</taxon>
        <taxon>Actinomycetes</taxon>
        <taxon>Pseudonocardiales</taxon>
        <taxon>Pseudonocardiaceae</taxon>
        <taxon>Actinosynnema</taxon>
    </lineage>
</organism>